<dbReference type="Proteomes" id="UP001332192">
    <property type="component" value="Chromosome"/>
</dbReference>
<accession>A0ABZ1BTY5</accession>
<evidence type="ECO:0000313" key="2">
    <source>
        <dbReference type="Proteomes" id="UP001332192"/>
    </source>
</evidence>
<evidence type="ECO:0000313" key="1">
    <source>
        <dbReference type="EMBL" id="WRP16116.1"/>
    </source>
</evidence>
<gene>
    <name evidence="1" type="ORF">U7230_08345</name>
</gene>
<protein>
    <recommendedName>
        <fullName evidence="3">Cytochrome c domain-containing protein</fullName>
    </recommendedName>
</protein>
<evidence type="ECO:0008006" key="3">
    <source>
        <dbReference type="Google" id="ProtNLM"/>
    </source>
</evidence>
<dbReference type="RefSeq" id="WP_324715389.1">
    <property type="nucleotide sequence ID" value="NZ_CP141615.1"/>
</dbReference>
<name>A0ABZ1BTY5_9FIRM</name>
<reference evidence="1 2" key="1">
    <citation type="journal article" date="2024" name="Front. Microbiol.">
        <title>Novel thermophilic genera Geochorda gen. nov. and Carboxydochorda gen. nov. from the deep terrestrial subsurface reveal the ecophysiological diversity in the class Limnochordia.</title>
        <authorList>
            <person name="Karnachuk O.V."/>
            <person name="Lukina A.P."/>
            <person name="Avakyan M.R."/>
            <person name="Kadnikov V.V."/>
            <person name="Begmatov S."/>
            <person name="Beletsky A.V."/>
            <person name="Vlasova K.G."/>
            <person name="Novikov A.A."/>
            <person name="Shcherbakova V.A."/>
            <person name="Mardanov A.V."/>
            <person name="Ravin N.V."/>
        </authorList>
    </citation>
    <scope>NUCLEOTIDE SEQUENCE [LARGE SCALE GENOMIC DNA]</scope>
    <source>
        <strain evidence="1 2">L945</strain>
    </source>
</reference>
<dbReference type="EMBL" id="CP141615">
    <property type="protein sequence ID" value="WRP16116.1"/>
    <property type="molecule type" value="Genomic_DNA"/>
</dbReference>
<organism evidence="1 2">
    <name type="scientific">Carboxydichorda subterranea</name>
    <dbReference type="NCBI Taxonomy" id="3109565"/>
    <lineage>
        <taxon>Bacteria</taxon>
        <taxon>Bacillati</taxon>
        <taxon>Bacillota</taxon>
        <taxon>Limnochordia</taxon>
        <taxon>Limnochordales</taxon>
        <taxon>Geochordaceae</taxon>
        <taxon>Carboxydichorda</taxon>
    </lineage>
</organism>
<keyword evidence="2" id="KW-1185">Reference proteome</keyword>
<sequence length="366" mass="39448">MGSGPSHVLQAAWQEAVARPGCPICNLVEGHVRRHFDAILWELVNDPGVRRSLRRSLGLCPRHLWQLDAVNRTVTHDMLGEAILLHDVLEALGDHLQAGRHRPHPPLDAVKRAWQSCPACRLVHEVERDYLDLVVASLRRNDDAPLPILCPDHLALAPDRGGAFRVRLRAALAGAGPGLTVPLGARRGAVASMAEDGRTACPVCQVSFEAAERRIAEGPDGQPGVLCRAHRRMAASRPAVAGRWDRAGQVWIETTGGAPAAPAPCPACHAARDAEAAASHAALPRAPGPPTASSWCLPHLVEHDQDHHAEVPWDAAPAHARELERALAGFIAKQDWRNTEPLTPAERTAVRDTVEWLAGFHVAGHG</sequence>
<proteinExistence type="predicted"/>